<keyword evidence="3" id="KW-1185">Reference proteome</keyword>
<dbReference type="AlphaFoldDB" id="A0A2G9U554"/>
<dbReference type="Proteomes" id="UP000230423">
    <property type="component" value="Unassembled WGS sequence"/>
</dbReference>
<organism evidence="2 3">
    <name type="scientific">Teladorsagia circumcincta</name>
    <name type="common">Brown stomach worm</name>
    <name type="synonym">Ostertagia circumcincta</name>
    <dbReference type="NCBI Taxonomy" id="45464"/>
    <lineage>
        <taxon>Eukaryota</taxon>
        <taxon>Metazoa</taxon>
        <taxon>Ecdysozoa</taxon>
        <taxon>Nematoda</taxon>
        <taxon>Chromadorea</taxon>
        <taxon>Rhabditida</taxon>
        <taxon>Rhabditina</taxon>
        <taxon>Rhabditomorpha</taxon>
        <taxon>Strongyloidea</taxon>
        <taxon>Trichostrongylidae</taxon>
        <taxon>Teladorsagia</taxon>
    </lineage>
</organism>
<dbReference type="OrthoDB" id="5792669at2759"/>
<accession>A0A2G9U554</accession>
<reference evidence="2 3" key="1">
    <citation type="submission" date="2015-09" db="EMBL/GenBank/DDBJ databases">
        <title>Draft genome of the parasitic nematode Teladorsagia circumcincta isolate WARC Sus (inbred).</title>
        <authorList>
            <person name="Mitreva M."/>
        </authorList>
    </citation>
    <scope>NUCLEOTIDE SEQUENCE [LARGE SCALE GENOMIC DNA]</scope>
    <source>
        <strain evidence="2 3">S</strain>
    </source>
</reference>
<gene>
    <name evidence="2" type="ORF">TELCIR_13723</name>
</gene>
<evidence type="ECO:0000313" key="3">
    <source>
        <dbReference type="Proteomes" id="UP000230423"/>
    </source>
</evidence>
<evidence type="ECO:0000256" key="1">
    <source>
        <dbReference type="SAM" id="MobiDB-lite"/>
    </source>
</evidence>
<feature type="compositionally biased region" description="Polar residues" evidence="1">
    <location>
        <begin position="1"/>
        <end position="20"/>
    </location>
</feature>
<name>A0A2G9U554_TELCI</name>
<dbReference type="EMBL" id="KZ349721">
    <property type="protein sequence ID" value="PIO64640.1"/>
    <property type="molecule type" value="Genomic_DNA"/>
</dbReference>
<proteinExistence type="predicted"/>
<feature type="region of interest" description="Disordered" evidence="1">
    <location>
        <begin position="1"/>
        <end position="71"/>
    </location>
</feature>
<sequence>MSSETPPLTSAPSTSQSAQNLIEELLGPVGDDNSSTMSGDERARGDSELNGVDIKKVQDDTETPLATPNSTFYLTTNGELNEHSMAMPKPVVSPEAVLGRILEKTNEHLVAPKRVLEGSTELMRTRCVELEDVNAALRETVDKLQRGLLLARNQNEIL</sequence>
<feature type="compositionally biased region" description="Basic and acidic residues" evidence="1">
    <location>
        <begin position="39"/>
        <end position="59"/>
    </location>
</feature>
<protein>
    <submittedName>
        <fullName evidence="2">Uncharacterized protein</fullName>
    </submittedName>
</protein>
<evidence type="ECO:0000313" key="2">
    <source>
        <dbReference type="EMBL" id="PIO64640.1"/>
    </source>
</evidence>